<gene>
    <name evidence="2" type="ORF">LMG31841_05815</name>
</gene>
<name>A0A9N8S2W6_9BURK</name>
<dbReference type="EMBL" id="CAJQZC010000022">
    <property type="protein sequence ID" value="CAG4928380.1"/>
    <property type="molecule type" value="Genomic_DNA"/>
</dbReference>
<evidence type="ECO:0000313" key="2">
    <source>
        <dbReference type="EMBL" id="CAG4928380.1"/>
    </source>
</evidence>
<dbReference type="AlphaFoldDB" id="A0A9N8S2W6"/>
<protein>
    <submittedName>
        <fullName evidence="2">Uncharacterized protein</fullName>
    </submittedName>
</protein>
<feature type="region of interest" description="Disordered" evidence="1">
    <location>
        <begin position="1"/>
        <end position="23"/>
    </location>
</feature>
<organism evidence="2 3">
    <name type="scientific">Paraburkholderia saeva</name>
    <dbReference type="NCBI Taxonomy" id="2777537"/>
    <lineage>
        <taxon>Bacteria</taxon>
        <taxon>Pseudomonadati</taxon>
        <taxon>Pseudomonadota</taxon>
        <taxon>Betaproteobacteria</taxon>
        <taxon>Burkholderiales</taxon>
        <taxon>Burkholderiaceae</taxon>
        <taxon>Paraburkholderia</taxon>
    </lineage>
</organism>
<comment type="caution">
    <text evidence="2">The sequence shown here is derived from an EMBL/GenBank/DDBJ whole genome shotgun (WGS) entry which is preliminary data.</text>
</comment>
<dbReference type="Proteomes" id="UP000789704">
    <property type="component" value="Unassembled WGS sequence"/>
</dbReference>
<evidence type="ECO:0000313" key="3">
    <source>
        <dbReference type="Proteomes" id="UP000789704"/>
    </source>
</evidence>
<proteinExistence type="predicted"/>
<reference evidence="2" key="1">
    <citation type="submission" date="2021-04" db="EMBL/GenBank/DDBJ databases">
        <authorList>
            <person name="Vanwijnsberghe S."/>
        </authorList>
    </citation>
    <scope>NUCLEOTIDE SEQUENCE</scope>
    <source>
        <strain evidence="2">LMG 31841</strain>
    </source>
</reference>
<sequence>MHSAAGVATNPVPGTHAGATPRVAAPHHFFQTKRTTLNANLLYDFGLLSAIRKGGMARPAQQLMCPG</sequence>
<keyword evidence="3" id="KW-1185">Reference proteome</keyword>
<evidence type="ECO:0000256" key="1">
    <source>
        <dbReference type="SAM" id="MobiDB-lite"/>
    </source>
</evidence>
<accession>A0A9N8S2W6</accession>